<accession>A0AC61N4K1</accession>
<organism evidence="1 2">
    <name type="scientific">Aristaeella hokkaidonensis</name>
    <dbReference type="NCBI Taxonomy" id="3046382"/>
    <lineage>
        <taxon>Bacteria</taxon>
        <taxon>Bacillati</taxon>
        <taxon>Bacillota</taxon>
        <taxon>Clostridia</taxon>
        <taxon>Eubacteriales</taxon>
        <taxon>Aristaeellaceae</taxon>
        <taxon>Aristaeella</taxon>
    </lineage>
</organism>
<proteinExistence type="predicted"/>
<dbReference type="EMBL" id="CP068393">
    <property type="protein sequence ID" value="QUC68085.1"/>
    <property type="molecule type" value="Genomic_DNA"/>
</dbReference>
<keyword evidence="2" id="KW-1185">Reference proteome</keyword>
<gene>
    <name evidence="1" type="ORF">JYE49_05170</name>
</gene>
<protein>
    <submittedName>
        <fullName evidence="1">Uncharacterized protein</fullName>
    </submittedName>
</protein>
<name>A0AC61N4K1_9FIRM</name>
<evidence type="ECO:0000313" key="2">
    <source>
        <dbReference type="Proteomes" id="UP000682782"/>
    </source>
</evidence>
<reference evidence="1" key="1">
    <citation type="submission" date="2021-01" db="EMBL/GenBank/DDBJ databases">
        <title>Complete genome sequence of Clostridiales bacterium R-7.</title>
        <authorList>
            <person name="Mahoney-Kurpe S.C."/>
            <person name="Palevich N."/>
            <person name="Koike S."/>
            <person name="Moon C.D."/>
            <person name="Attwood G.T."/>
        </authorList>
    </citation>
    <scope>NUCLEOTIDE SEQUENCE</scope>
    <source>
        <strain evidence="1">R-7</strain>
    </source>
</reference>
<evidence type="ECO:0000313" key="1">
    <source>
        <dbReference type="EMBL" id="QUC68085.1"/>
    </source>
</evidence>
<sequence>MLKYKGKTSASFTRMMINTASSLSGFRHSETPLIFFDPVCGKGTGCFCAAEAGMNAVGLDLDKKDIREASDYFSRYLKLHKLKHEQHDRSETVSRHSLPLTEFIFADTKEHFRSGDTRFLRFSCGDTMESPVLFRKGKAHIIAADLPYGVQHAPQSGSRPDSLQHFLSRVLPVWKSVLAPGGVIALSFNTLTLPSADVREALTHAGFKLPDNDIFLGLKHDVEQAVVRDLIFAFNSEEESVI</sequence>
<dbReference type="Proteomes" id="UP000682782">
    <property type="component" value="Chromosome"/>
</dbReference>